<dbReference type="SUPFAM" id="SSF141571">
    <property type="entry name" value="Pentapeptide repeat-like"/>
    <property type="match status" value="1"/>
</dbReference>
<dbReference type="Pfam" id="PF22735">
    <property type="entry name" value="NNH3"/>
    <property type="match status" value="1"/>
</dbReference>
<name>A0A1Z4KSV7_ANAVA</name>
<reference evidence="3 4" key="1">
    <citation type="submission" date="2017-06" db="EMBL/GenBank/DDBJ databases">
        <title>Genome sequencing of cyanobaciteial culture collection at National Institute for Environmental Studies (NIES).</title>
        <authorList>
            <person name="Hirose Y."/>
            <person name="Shimura Y."/>
            <person name="Fujisawa T."/>
            <person name="Nakamura Y."/>
            <person name="Kawachi M."/>
        </authorList>
    </citation>
    <scope>NUCLEOTIDE SEQUENCE [LARGE SCALE GENOMIC DNA]</scope>
    <source>
        <strain evidence="3 4">NIES-23</strain>
    </source>
</reference>
<evidence type="ECO:0000259" key="1">
    <source>
        <dbReference type="Pfam" id="PF05729"/>
    </source>
</evidence>
<dbReference type="PANTHER" id="PTHR14136:SF17">
    <property type="entry name" value="BTB_POZ DOMAIN-CONTAINING PROTEIN KCTD9"/>
    <property type="match status" value="1"/>
</dbReference>
<protein>
    <submittedName>
        <fullName evidence="3">Pentapeptide repeat protein</fullName>
    </submittedName>
</protein>
<dbReference type="EMBL" id="AP018216">
    <property type="protein sequence ID" value="BAY71932.1"/>
    <property type="molecule type" value="Genomic_DNA"/>
</dbReference>
<dbReference type="InterPro" id="IPR054568">
    <property type="entry name" value="NNH3"/>
</dbReference>
<dbReference type="InterPro" id="IPR051082">
    <property type="entry name" value="Pentapeptide-BTB/POZ_domain"/>
</dbReference>
<dbReference type="Gene3D" id="3.40.50.300">
    <property type="entry name" value="P-loop containing nucleotide triphosphate hydrolases"/>
    <property type="match status" value="1"/>
</dbReference>
<evidence type="ECO:0000313" key="4">
    <source>
        <dbReference type="Proteomes" id="UP000217507"/>
    </source>
</evidence>
<gene>
    <name evidence="3" type="ORF">NIES23_47560</name>
</gene>
<organism evidence="3 4">
    <name type="scientific">Trichormus variabilis NIES-23</name>
    <dbReference type="NCBI Taxonomy" id="1973479"/>
    <lineage>
        <taxon>Bacteria</taxon>
        <taxon>Bacillati</taxon>
        <taxon>Cyanobacteriota</taxon>
        <taxon>Cyanophyceae</taxon>
        <taxon>Nostocales</taxon>
        <taxon>Nostocaceae</taxon>
        <taxon>Trichormus</taxon>
    </lineage>
</organism>
<dbReference type="InterPro" id="IPR007111">
    <property type="entry name" value="NACHT_NTPase"/>
</dbReference>
<dbReference type="SUPFAM" id="SSF52540">
    <property type="entry name" value="P-loop containing nucleoside triphosphate hydrolases"/>
    <property type="match status" value="1"/>
</dbReference>
<accession>A0A1Z4KSV7</accession>
<dbReference type="AlphaFoldDB" id="A0A1Z4KSV7"/>
<sequence length="959" mass="107803">MNLSLRQWLAERQIEISHIKTFAAGQLAGIAYRIVQDMELKSLMPLDICTLAEVLQLPLGTAEQEISVLASLSEHLLRNLSQKKALKRNEGTWLAFQIAYLLALEQILLQEEQLKRPWLNRAKIPLQATIIISDPQLQGLLKTLSPGKLTDTQAEQALSSVADSLLVQQMNHATVAWLMANGAEELEAKLLTQRLDNSLPGYLLKIIAQNSAPLAQLQKFFCIGTPEDVLNIDLYKENYRASLLQTLSTPLLMEHFALKNIYVPLSGIPQEPNSEQSIDLKTWVEKQLNDLETIAVIESEPGYGKSSFCQIWAAEVALKLYPHWMPILIRLQDIKYGKSLLETLNSGFTLNAHVNLSTWLEQTNNRCVLLLDGLDELPASHQGNRAKKIFIQQLLQLQSQEQHKIVLTSRSQTVEEITSEIPLQWRRIKIQPLEINQLKQWFQQWAFVQSLPTSQNFFTFLKQAGLFASNSHLSAISHLVRQPLMLYVLGVFHRDGLLDDEILQKNTRVALNWEIYSRLKRWLLGYPLTAGMKTMLLRPGTAHIHRTPEAITNLLGEYHPQDLIEQMQAIALKILHGDRHQVTLTEELNTNILPALYFRYCLTSKSSQATDKAQLTIKVEFSHSQIGEYLCAEAVANQLQMLTQCQEDVYGTETFILNAPSSVAQHLYHLLGYGMITPEIEGLVITALQTQQKPILLQRLESFWRGWCQGRWLDEGIAHQELPYFHSLQNFVNVEQVNTNVGINVFLLLAAISRDIHVSFYPCGNPANVSEFYPETMIMLLAKAAFSGSNALIKRIYSQSLAKINLSGAFLSQVVLTGANLEQANLCDAVLVNANLADANLNNANLAGANLSGANLTGVSLETVNLTNACLCDVILTEAEREIAQLHGALFSLEQFQVVKSLLSKQSYFSVSSTREKTKFWNQNSLDIGLIESLEGEVIMPTILDHETYDETVFGKSEL</sequence>
<feature type="domain" description="NACHT" evidence="1">
    <location>
        <begin position="296"/>
        <end position="445"/>
    </location>
</feature>
<proteinExistence type="predicted"/>
<dbReference type="Pfam" id="PF00805">
    <property type="entry name" value="Pentapeptide"/>
    <property type="match status" value="1"/>
</dbReference>
<dbReference type="Proteomes" id="UP000217507">
    <property type="component" value="Chromosome"/>
</dbReference>
<dbReference type="Pfam" id="PF05729">
    <property type="entry name" value="NACHT"/>
    <property type="match status" value="1"/>
</dbReference>
<dbReference type="PANTHER" id="PTHR14136">
    <property type="entry name" value="BTB_POZ DOMAIN-CONTAINING PROTEIN KCTD9"/>
    <property type="match status" value="1"/>
</dbReference>
<evidence type="ECO:0000259" key="2">
    <source>
        <dbReference type="Pfam" id="PF22735"/>
    </source>
</evidence>
<evidence type="ECO:0000313" key="3">
    <source>
        <dbReference type="EMBL" id="BAY71932.1"/>
    </source>
</evidence>
<feature type="domain" description="NACHT N-terminal Helical" evidence="2">
    <location>
        <begin position="38"/>
        <end position="258"/>
    </location>
</feature>
<dbReference type="InterPro" id="IPR001646">
    <property type="entry name" value="5peptide_repeat"/>
</dbReference>
<dbReference type="Gene3D" id="2.160.20.80">
    <property type="entry name" value="E3 ubiquitin-protein ligase SopA"/>
    <property type="match status" value="1"/>
</dbReference>
<dbReference type="InterPro" id="IPR027417">
    <property type="entry name" value="P-loop_NTPase"/>
</dbReference>